<dbReference type="OrthoDB" id="9786549at2"/>
<proteinExistence type="predicted"/>
<keyword evidence="3" id="KW-1185">Reference proteome</keyword>
<sequence length="212" mass="23926">MVRVLSGWWWLTPDYRRFNGLISISSPFALWPPKLDKNSGLGGIIMAIAISVNDYLISHQIPFKLVSHPYSETAVQSAISAGIPQRQVAKAVLLEDHQGQRLLAILPADRRLRLNLLGQMLDRSLSVVPEVKAAQRFPDCQFGAVPALGQAYHLMMVVDDTLLEQSQVFFEAGDHQQLVKVMQRDFGKLMLDHRHGQFSIQPEVDYGQRRIN</sequence>
<dbReference type="GO" id="GO:0002161">
    <property type="term" value="F:aminoacyl-tRNA deacylase activity"/>
    <property type="evidence" value="ECO:0007669"/>
    <property type="project" value="InterPro"/>
</dbReference>
<dbReference type="CDD" id="cd04332">
    <property type="entry name" value="YbaK_like"/>
    <property type="match status" value="1"/>
</dbReference>
<comment type="caution">
    <text evidence="2">The sequence shown here is derived from an EMBL/GenBank/DDBJ whole genome shotgun (WGS) entry which is preliminary data.</text>
</comment>
<dbReference type="InterPro" id="IPR007214">
    <property type="entry name" value="YbaK/aa-tRNA-synth-assoc-dom"/>
</dbReference>
<feature type="domain" description="YbaK/aminoacyl-tRNA synthetase-associated" evidence="1">
    <location>
        <begin position="68"/>
        <end position="186"/>
    </location>
</feature>
<dbReference type="Pfam" id="PF04073">
    <property type="entry name" value="tRNA_edit"/>
    <property type="match status" value="1"/>
</dbReference>
<evidence type="ECO:0000259" key="1">
    <source>
        <dbReference type="Pfam" id="PF04073"/>
    </source>
</evidence>
<organism evidence="2 3">
    <name type="scientific">Ferrimonas aestuarii</name>
    <dbReference type="NCBI Taxonomy" id="2569539"/>
    <lineage>
        <taxon>Bacteria</taxon>
        <taxon>Pseudomonadati</taxon>
        <taxon>Pseudomonadota</taxon>
        <taxon>Gammaproteobacteria</taxon>
        <taxon>Alteromonadales</taxon>
        <taxon>Ferrimonadaceae</taxon>
        <taxon>Ferrimonas</taxon>
    </lineage>
</organism>
<dbReference type="Gene3D" id="3.90.960.10">
    <property type="entry name" value="YbaK/aminoacyl-tRNA synthetase-associated domain"/>
    <property type="match status" value="1"/>
</dbReference>
<dbReference type="SUPFAM" id="SSF55826">
    <property type="entry name" value="YbaK/ProRS associated domain"/>
    <property type="match status" value="1"/>
</dbReference>
<dbReference type="EMBL" id="SWCJ01000004">
    <property type="protein sequence ID" value="TKB56112.1"/>
    <property type="molecule type" value="Genomic_DNA"/>
</dbReference>
<accession>A0A4U1BS12</accession>
<name>A0A4U1BS12_9GAMM</name>
<gene>
    <name evidence="2" type="ORF">FCL42_07815</name>
</gene>
<dbReference type="InterPro" id="IPR036754">
    <property type="entry name" value="YbaK/aa-tRNA-synt-asso_dom_sf"/>
</dbReference>
<evidence type="ECO:0000313" key="3">
    <source>
        <dbReference type="Proteomes" id="UP000305675"/>
    </source>
</evidence>
<dbReference type="AlphaFoldDB" id="A0A4U1BS12"/>
<dbReference type="Proteomes" id="UP000305675">
    <property type="component" value="Unassembled WGS sequence"/>
</dbReference>
<reference evidence="2 3" key="1">
    <citation type="submission" date="2019-04" db="EMBL/GenBank/DDBJ databases">
        <authorList>
            <person name="Hwang J.C."/>
        </authorList>
    </citation>
    <scope>NUCLEOTIDE SEQUENCE [LARGE SCALE GENOMIC DNA]</scope>
    <source>
        <strain evidence="2 3">IMCC35002</strain>
    </source>
</reference>
<evidence type="ECO:0000313" key="2">
    <source>
        <dbReference type="EMBL" id="TKB56112.1"/>
    </source>
</evidence>
<protein>
    <submittedName>
        <fullName evidence="2">YbaK/EbsC family protein</fullName>
    </submittedName>
</protein>